<comment type="caution">
    <text evidence="6">The sequence shown here is derived from an EMBL/GenBank/DDBJ whole genome shotgun (WGS) entry which is preliminary data.</text>
</comment>
<dbReference type="Pfam" id="PF13525">
    <property type="entry name" value="YfiO"/>
    <property type="match status" value="1"/>
</dbReference>
<dbReference type="RefSeq" id="WP_166918681.1">
    <property type="nucleotide sequence ID" value="NZ_JAASRN010000001.1"/>
</dbReference>
<proteinExistence type="predicted"/>
<protein>
    <submittedName>
        <fullName evidence="6">Outer membrane protein assembly factor BamD</fullName>
    </submittedName>
</protein>
<evidence type="ECO:0000259" key="5">
    <source>
        <dbReference type="Pfam" id="PF13525"/>
    </source>
</evidence>
<reference evidence="6 7" key="1">
    <citation type="submission" date="2020-03" db="EMBL/GenBank/DDBJ databases">
        <title>Genomic Encyclopedia of Type Strains, Phase IV (KMG-IV): sequencing the most valuable type-strain genomes for metagenomic binning, comparative biology and taxonomic classification.</title>
        <authorList>
            <person name="Goeker M."/>
        </authorList>
    </citation>
    <scope>NUCLEOTIDE SEQUENCE [LARGE SCALE GENOMIC DNA]</scope>
    <source>
        <strain evidence="6 7">DSM 5718</strain>
    </source>
</reference>
<evidence type="ECO:0000256" key="3">
    <source>
        <dbReference type="ARBA" id="ARBA00023237"/>
    </source>
</evidence>
<keyword evidence="2" id="KW-0472">Membrane</keyword>
<feature type="compositionally biased region" description="Basic and acidic residues" evidence="4">
    <location>
        <begin position="266"/>
        <end position="286"/>
    </location>
</feature>
<organism evidence="6 7">
    <name type="scientific">Thermonema lapsum</name>
    <dbReference type="NCBI Taxonomy" id="28195"/>
    <lineage>
        <taxon>Bacteria</taxon>
        <taxon>Pseudomonadati</taxon>
        <taxon>Bacteroidota</taxon>
        <taxon>Cytophagia</taxon>
        <taxon>Cytophagales</taxon>
        <taxon>Thermonemataceae</taxon>
        <taxon>Thermonema</taxon>
    </lineage>
</organism>
<dbReference type="InterPro" id="IPR017689">
    <property type="entry name" value="BamD"/>
</dbReference>
<evidence type="ECO:0000256" key="1">
    <source>
        <dbReference type="ARBA" id="ARBA00022729"/>
    </source>
</evidence>
<dbReference type="Gene3D" id="1.25.40.10">
    <property type="entry name" value="Tetratricopeptide repeat domain"/>
    <property type="match status" value="1"/>
</dbReference>
<keyword evidence="3" id="KW-0998">Cell outer membrane</keyword>
<dbReference type="Proteomes" id="UP000537126">
    <property type="component" value="Unassembled WGS sequence"/>
</dbReference>
<name>A0A846MPZ0_9BACT</name>
<sequence>MKHTHLLLFAFVLLFSACSKFTRLQRSNDVQKKYAGALELYENKDYYKASLLLEEIIPVLRGTEQAEKAQLILAYCYYYQKDYTLSAFYFKRFYQTFGRSPKAEEAMYMHAYSLYKSSPAPNLDQTDTKKAISAFQSYLNAYPTSKRVDECNKLIKELRSKLEIKSYNLANEYYKQDLYEAAVIALSNFIDQYPDSDYREEAFYKRLESAYLFAKNSILSKQEQRYQEAIGYYQDFAERYPESKWLAKASNIYEKAVEGLRNAQQKMKELQKPQKQKEEDKAQPSF</sequence>
<dbReference type="AlphaFoldDB" id="A0A846MPZ0"/>
<dbReference type="EMBL" id="JAASRN010000001">
    <property type="protein sequence ID" value="NIK73442.1"/>
    <property type="molecule type" value="Genomic_DNA"/>
</dbReference>
<dbReference type="PROSITE" id="PS51257">
    <property type="entry name" value="PROKAR_LIPOPROTEIN"/>
    <property type="match status" value="1"/>
</dbReference>
<feature type="domain" description="Outer membrane lipoprotein BamD-like" evidence="5">
    <location>
        <begin position="29"/>
        <end position="171"/>
    </location>
</feature>
<dbReference type="InterPro" id="IPR011990">
    <property type="entry name" value="TPR-like_helical_dom_sf"/>
</dbReference>
<dbReference type="NCBIfam" id="TIGR03302">
    <property type="entry name" value="OM_YfiO"/>
    <property type="match status" value="1"/>
</dbReference>
<evidence type="ECO:0000256" key="4">
    <source>
        <dbReference type="SAM" id="MobiDB-lite"/>
    </source>
</evidence>
<keyword evidence="1" id="KW-0732">Signal</keyword>
<dbReference type="Pfam" id="PF13174">
    <property type="entry name" value="TPR_6"/>
    <property type="match status" value="1"/>
</dbReference>
<evidence type="ECO:0000313" key="7">
    <source>
        <dbReference type="Proteomes" id="UP000537126"/>
    </source>
</evidence>
<evidence type="ECO:0000256" key="2">
    <source>
        <dbReference type="ARBA" id="ARBA00023136"/>
    </source>
</evidence>
<dbReference type="InterPro" id="IPR019734">
    <property type="entry name" value="TPR_rpt"/>
</dbReference>
<dbReference type="SUPFAM" id="SSF48452">
    <property type="entry name" value="TPR-like"/>
    <property type="match status" value="2"/>
</dbReference>
<evidence type="ECO:0000313" key="6">
    <source>
        <dbReference type="EMBL" id="NIK73442.1"/>
    </source>
</evidence>
<gene>
    <name evidence="6" type="ORF">FHS56_000928</name>
</gene>
<dbReference type="InterPro" id="IPR039565">
    <property type="entry name" value="BamD-like"/>
</dbReference>
<feature type="region of interest" description="Disordered" evidence="4">
    <location>
        <begin position="264"/>
        <end position="286"/>
    </location>
</feature>
<accession>A0A846MPZ0</accession>
<keyword evidence="7" id="KW-1185">Reference proteome</keyword>